<keyword evidence="7 8" id="KW-0472">Membrane</keyword>
<evidence type="ECO:0000256" key="6">
    <source>
        <dbReference type="ARBA" id="ARBA00022989"/>
    </source>
</evidence>
<feature type="transmembrane region" description="Helical" evidence="8">
    <location>
        <begin position="332"/>
        <end position="352"/>
    </location>
</feature>
<feature type="transmembrane region" description="Helical" evidence="8">
    <location>
        <begin position="75"/>
        <end position="94"/>
    </location>
</feature>
<evidence type="ECO:0000256" key="5">
    <source>
        <dbReference type="ARBA" id="ARBA00022692"/>
    </source>
</evidence>
<dbReference type="Pfam" id="PF13231">
    <property type="entry name" value="PMT_2"/>
    <property type="match status" value="1"/>
</dbReference>
<evidence type="ECO:0000256" key="1">
    <source>
        <dbReference type="ARBA" id="ARBA00004651"/>
    </source>
</evidence>
<feature type="transmembrane region" description="Helical" evidence="8">
    <location>
        <begin position="191"/>
        <end position="212"/>
    </location>
</feature>
<dbReference type="RefSeq" id="WP_207691858.1">
    <property type="nucleotide sequence ID" value="NZ_CP061799.1"/>
</dbReference>
<keyword evidence="3" id="KW-0328">Glycosyltransferase</keyword>
<dbReference type="InterPro" id="IPR038731">
    <property type="entry name" value="RgtA/B/C-like"/>
</dbReference>
<feature type="transmembrane region" description="Helical" evidence="8">
    <location>
        <begin position="124"/>
        <end position="142"/>
    </location>
</feature>
<evidence type="ECO:0000256" key="7">
    <source>
        <dbReference type="ARBA" id="ARBA00023136"/>
    </source>
</evidence>
<reference evidence="10" key="1">
    <citation type="journal article" date="2021" name="Microb. Physiol.">
        <title>Proteogenomic Insights into the Physiology of Marine, Sulfate-Reducing, Filamentous Desulfonema limicola and Desulfonema magnum.</title>
        <authorList>
            <person name="Schnaars V."/>
            <person name="Wohlbrand L."/>
            <person name="Scheve S."/>
            <person name="Hinrichs C."/>
            <person name="Reinhardt R."/>
            <person name="Rabus R."/>
        </authorList>
    </citation>
    <scope>NUCLEOTIDE SEQUENCE</scope>
    <source>
        <strain evidence="10">5ac10</strain>
    </source>
</reference>
<dbReference type="EMBL" id="CP061799">
    <property type="protein sequence ID" value="QTA80187.1"/>
    <property type="molecule type" value="Genomic_DNA"/>
</dbReference>
<evidence type="ECO:0000256" key="3">
    <source>
        <dbReference type="ARBA" id="ARBA00022676"/>
    </source>
</evidence>
<keyword evidence="5 8" id="KW-0812">Transmembrane</keyword>
<keyword evidence="4" id="KW-0808">Transferase</keyword>
<dbReference type="PANTHER" id="PTHR33908">
    <property type="entry name" value="MANNOSYLTRANSFERASE YKCB-RELATED"/>
    <property type="match status" value="1"/>
</dbReference>
<evidence type="ECO:0000256" key="4">
    <source>
        <dbReference type="ARBA" id="ARBA00022679"/>
    </source>
</evidence>
<evidence type="ECO:0000259" key="9">
    <source>
        <dbReference type="Pfam" id="PF13231"/>
    </source>
</evidence>
<comment type="subcellular location">
    <subcellularLocation>
        <location evidence="1">Cell membrane</location>
        <topology evidence="1">Multi-pass membrane protein</topology>
    </subcellularLocation>
</comment>
<feature type="transmembrane region" description="Helical" evidence="8">
    <location>
        <begin position="148"/>
        <end position="179"/>
    </location>
</feature>
<accession>A0A975GGE6</accession>
<evidence type="ECO:0000313" key="11">
    <source>
        <dbReference type="Proteomes" id="UP000663720"/>
    </source>
</evidence>
<feature type="domain" description="Glycosyltransferase RgtA/B/C/D-like" evidence="9">
    <location>
        <begin position="59"/>
        <end position="204"/>
    </location>
</feature>
<evidence type="ECO:0000256" key="8">
    <source>
        <dbReference type="SAM" id="Phobius"/>
    </source>
</evidence>
<name>A0A975GGE6_9BACT</name>
<dbReference type="AlphaFoldDB" id="A0A975GGE6"/>
<feature type="transmembrane region" description="Helical" evidence="8">
    <location>
        <begin position="308"/>
        <end position="326"/>
    </location>
</feature>
<dbReference type="KEGG" id="dli:dnl_24800"/>
<gene>
    <name evidence="10" type="ORF">dnl_24800</name>
</gene>
<dbReference type="PANTHER" id="PTHR33908:SF11">
    <property type="entry name" value="MEMBRANE PROTEIN"/>
    <property type="match status" value="1"/>
</dbReference>
<protein>
    <submittedName>
        <fullName evidence="10">Glycosyltransferase domain-containing protein</fullName>
    </submittedName>
</protein>
<sequence>MKYVFVFISGFLLRLYACFNIPIINLDGIHYIYQAKAIYYGKWDSITSCLLKYISNYPVFIAGAYTIFNDWIIAARFVSLLFGTASLIMFFFLVKHFFDHNISLLCTLIFAMMPVMVRLSADIFRGSICTFFIISGLYFFTVKADKKNIFLTLACFSFLMAAWARIEALLFFIVTGLYILLTSHEKKIKRFVFFVSPIIIIIFSYILCTLIFDSPAKNFHRMDELSEKLTQPLKHYNELRQDIKSLSYDQEEGSLMFEFLEKLPNLLWLIALGTILNDSLETFFYPFVPIFLFGIIGIRKELKKDPQILLYILLTVSGFLLLYVHIMHRWIMIYRFFIIVIIPSFIFAGFGLQKTIRFLSLKYGIKESSAVLCIGLLIFAAGLPKNLKPRETDKGIYKQLGEIAAKKEDNDRLINIAAAPSAIQQWVTFYANMNYQGVFCPINSEIRQYNYHELITYLKKNKIKYFLWEENKWPIEKIDFLNAPFAKAFKVLAREIHPDSKRIILFELL</sequence>
<dbReference type="InterPro" id="IPR050297">
    <property type="entry name" value="LipidA_mod_glycosyltrf_83"/>
</dbReference>
<evidence type="ECO:0000256" key="2">
    <source>
        <dbReference type="ARBA" id="ARBA00022475"/>
    </source>
</evidence>
<feature type="transmembrane region" description="Helical" evidence="8">
    <location>
        <begin position="266"/>
        <end position="296"/>
    </location>
</feature>
<dbReference type="Proteomes" id="UP000663720">
    <property type="component" value="Chromosome"/>
</dbReference>
<keyword evidence="11" id="KW-1185">Reference proteome</keyword>
<dbReference type="GO" id="GO:0009103">
    <property type="term" value="P:lipopolysaccharide biosynthetic process"/>
    <property type="evidence" value="ECO:0007669"/>
    <property type="project" value="UniProtKB-ARBA"/>
</dbReference>
<evidence type="ECO:0000313" key="10">
    <source>
        <dbReference type="EMBL" id="QTA80187.1"/>
    </source>
</evidence>
<feature type="transmembrane region" description="Helical" evidence="8">
    <location>
        <begin position="50"/>
        <end position="68"/>
    </location>
</feature>
<organism evidence="10 11">
    <name type="scientific">Desulfonema limicola</name>
    <dbReference type="NCBI Taxonomy" id="45656"/>
    <lineage>
        <taxon>Bacteria</taxon>
        <taxon>Pseudomonadati</taxon>
        <taxon>Thermodesulfobacteriota</taxon>
        <taxon>Desulfobacteria</taxon>
        <taxon>Desulfobacterales</taxon>
        <taxon>Desulfococcaceae</taxon>
        <taxon>Desulfonema</taxon>
    </lineage>
</organism>
<keyword evidence="6 8" id="KW-1133">Transmembrane helix</keyword>
<dbReference type="GO" id="GO:0005886">
    <property type="term" value="C:plasma membrane"/>
    <property type="evidence" value="ECO:0007669"/>
    <property type="project" value="UniProtKB-SubCell"/>
</dbReference>
<dbReference type="GO" id="GO:0016763">
    <property type="term" value="F:pentosyltransferase activity"/>
    <property type="evidence" value="ECO:0007669"/>
    <property type="project" value="TreeGrafter"/>
</dbReference>
<keyword evidence="2" id="KW-1003">Cell membrane</keyword>
<proteinExistence type="predicted"/>